<dbReference type="Proteomes" id="UP000694396">
    <property type="component" value="Unplaced"/>
</dbReference>
<feature type="compositionally biased region" description="Polar residues" evidence="1">
    <location>
        <begin position="103"/>
        <end position="118"/>
    </location>
</feature>
<name>A0A8C3XGM2_9PASS</name>
<accession>A0A8C3XGM2</accession>
<reference evidence="2" key="2">
    <citation type="submission" date="2025-09" db="UniProtKB">
        <authorList>
            <consortium name="Ensembl"/>
        </authorList>
    </citation>
    <scope>IDENTIFICATION</scope>
</reference>
<dbReference type="AlphaFoldDB" id="A0A8C3XGM2"/>
<reference evidence="2" key="1">
    <citation type="submission" date="2025-08" db="UniProtKB">
        <authorList>
            <consortium name="Ensembl"/>
        </authorList>
    </citation>
    <scope>IDENTIFICATION</scope>
</reference>
<protein>
    <submittedName>
        <fullName evidence="2">Uncharacterized protein</fullName>
    </submittedName>
</protein>
<evidence type="ECO:0000256" key="1">
    <source>
        <dbReference type="SAM" id="MobiDB-lite"/>
    </source>
</evidence>
<evidence type="ECO:0000313" key="3">
    <source>
        <dbReference type="Proteomes" id="UP000694396"/>
    </source>
</evidence>
<organism evidence="2 3">
    <name type="scientific">Cyanoderma ruficeps</name>
    <name type="common">rufous-capped babbler</name>
    <dbReference type="NCBI Taxonomy" id="181631"/>
    <lineage>
        <taxon>Eukaryota</taxon>
        <taxon>Metazoa</taxon>
        <taxon>Chordata</taxon>
        <taxon>Craniata</taxon>
        <taxon>Vertebrata</taxon>
        <taxon>Euteleostomi</taxon>
        <taxon>Archelosauria</taxon>
        <taxon>Archosauria</taxon>
        <taxon>Dinosauria</taxon>
        <taxon>Saurischia</taxon>
        <taxon>Theropoda</taxon>
        <taxon>Coelurosauria</taxon>
        <taxon>Aves</taxon>
        <taxon>Neognathae</taxon>
        <taxon>Neoaves</taxon>
        <taxon>Telluraves</taxon>
        <taxon>Australaves</taxon>
        <taxon>Passeriformes</taxon>
        <taxon>Sylvioidea</taxon>
        <taxon>Timaliidae</taxon>
        <taxon>Cyanoderma</taxon>
    </lineage>
</organism>
<feature type="region of interest" description="Disordered" evidence="1">
    <location>
        <begin position="103"/>
        <end position="128"/>
    </location>
</feature>
<dbReference type="Ensembl" id="ENSCRFT00000020098.1">
    <property type="protein sequence ID" value="ENSCRFP00000019448.1"/>
    <property type="gene ID" value="ENSCRFG00000014567.1"/>
</dbReference>
<sequence>MRTWHPRVCGAVTGPHPHWWAASSRERLWRRYHPWVDLPELPPSQLFGGTQGSRVTQHRTERGLHPEEPYRAPPKPQELHRHLQTHPMAAMFHPLWRKAIPTSPVSTQQEEPSGSAPKSSPPLWGSSWATASNSSPLLDWPPLASGDLLLWEILPPQPPCHG</sequence>
<proteinExistence type="predicted"/>
<evidence type="ECO:0000313" key="2">
    <source>
        <dbReference type="Ensembl" id="ENSCRFP00000019448.1"/>
    </source>
</evidence>
<keyword evidence="3" id="KW-1185">Reference proteome</keyword>